<keyword evidence="2" id="KW-0732">Signal</keyword>
<dbReference type="Gene3D" id="3.40.190.150">
    <property type="entry name" value="Bordetella uptake gene, domain 1"/>
    <property type="match status" value="1"/>
</dbReference>
<dbReference type="PIRSF" id="PIRSF017082">
    <property type="entry name" value="YflP"/>
    <property type="match status" value="1"/>
</dbReference>
<evidence type="ECO:0000256" key="2">
    <source>
        <dbReference type="SAM" id="SignalP"/>
    </source>
</evidence>
<feature type="signal peptide" evidence="2">
    <location>
        <begin position="1"/>
        <end position="23"/>
    </location>
</feature>
<dbReference type="CDD" id="cd07012">
    <property type="entry name" value="PBP2_Bug_TTT"/>
    <property type="match status" value="1"/>
</dbReference>
<dbReference type="STRING" id="511.UZ73_08165"/>
<proteinExistence type="inferred from homology"/>
<comment type="caution">
    <text evidence="3">The sequence shown here is derived from an EMBL/GenBank/DDBJ whole genome shotgun (WGS) entry which is preliminary data.</text>
</comment>
<dbReference type="Pfam" id="PF03401">
    <property type="entry name" value="TctC"/>
    <property type="match status" value="1"/>
</dbReference>
<dbReference type="RefSeq" id="WP_109088906.1">
    <property type="nucleotide sequence ID" value="NZ_QEXO01000002.1"/>
</dbReference>
<protein>
    <submittedName>
        <fullName evidence="3">Tripartite tricarboxylate transporter substrate binding protein</fullName>
    </submittedName>
</protein>
<dbReference type="AlphaFoldDB" id="A0A2U2BLF7"/>
<dbReference type="Gene3D" id="3.40.190.10">
    <property type="entry name" value="Periplasmic binding protein-like II"/>
    <property type="match status" value="1"/>
</dbReference>
<evidence type="ECO:0000313" key="3">
    <source>
        <dbReference type="EMBL" id="PWE14851.1"/>
    </source>
</evidence>
<evidence type="ECO:0000256" key="1">
    <source>
        <dbReference type="ARBA" id="ARBA00006987"/>
    </source>
</evidence>
<organism evidence="3 4">
    <name type="scientific">Alcaligenes faecalis</name>
    <dbReference type="NCBI Taxonomy" id="511"/>
    <lineage>
        <taxon>Bacteria</taxon>
        <taxon>Pseudomonadati</taxon>
        <taxon>Pseudomonadota</taxon>
        <taxon>Betaproteobacteria</taxon>
        <taxon>Burkholderiales</taxon>
        <taxon>Alcaligenaceae</taxon>
        <taxon>Alcaligenes</taxon>
    </lineage>
</organism>
<gene>
    <name evidence="3" type="ORF">DF183_09140</name>
</gene>
<reference evidence="3 4" key="2">
    <citation type="submission" date="2018-05" db="EMBL/GenBank/DDBJ databases">
        <authorList>
            <person name="Lanie J.A."/>
            <person name="Ng W.-L."/>
            <person name="Kazmierczak K.M."/>
            <person name="Andrzejewski T.M."/>
            <person name="Davidsen T.M."/>
            <person name="Wayne K.J."/>
            <person name="Tettelin H."/>
            <person name="Glass J.I."/>
            <person name="Rusch D."/>
            <person name="Podicherti R."/>
            <person name="Tsui H.-C.T."/>
            <person name="Winkler M.E."/>
        </authorList>
    </citation>
    <scope>NUCLEOTIDE SEQUENCE [LARGE SCALE GENOMIC DNA]</scope>
    <source>
        <strain evidence="3 4">YBY</strain>
    </source>
</reference>
<dbReference type="EMBL" id="QEXO01000002">
    <property type="protein sequence ID" value="PWE14851.1"/>
    <property type="molecule type" value="Genomic_DNA"/>
</dbReference>
<reference evidence="3 4" key="1">
    <citation type="submission" date="2018-05" db="EMBL/GenBank/DDBJ databases">
        <title>Genome Sequence of an Efficient Indole-Degrading Bacterium, Alcaligenes sp.YBY.</title>
        <authorList>
            <person name="Yang B."/>
        </authorList>
    </citation>
    <scope>NUCLEOTIDE SEQUENCE [LARGE SCALE GENOMIC DNA]</scope>
    <source>
        <strain evidence="3 4">YBY</strain>
    </source>
</reference>
<sequence>MKPWSRVVLALSFIFAAAPQSWAAPPAWAERPVRLIVPSAAGGSGDTLARPLAEALGTEIGQTVVVENKGGVGGVLGASMVASSSPADNQLLFGAVHHMIAPAVLKNFPYDTRKDLKAVTLIAAMPNVLVVNANSPYHSVEDLLAAAKQGAGVNYGTSGVATMLHLMAGKLEKKAGTTMTAVHYKGSGPAVMALISGDQVDFMFETMPSAVAQIRNGRLRALAVSSPERAPALPDVPTLKELGMDEISAQTWYGIFMQGDVPDATVQSVADSIHRALNTDKIKEIWEGNGATLVTNSPAEFTIYVDQQLNYWADSVSDLGLSNF</sequence>
<dbReference type="PANTHER" id="PTHR42928:SF5">
    <property type="entry name" value="BLR1237 PROTEIN"/>
    <property type="match status" value="1"/>
</dbReference>
<dbReference type="InterPro" id="IPR042100">
    <property type="entry name" value="Bug_dom1"/>
</dbReference>
<dbReference type="Proteomes" id="UP000245216">
    <property type="component" value="Unassembled WGS sequence"/>
</dbReference>
<comment type="similarity">
    <text evidence="1">Belongs to the UPF0065 (bug) family.</text>
</comment>
<evidence type="ECO:0000313" key="4">
    <source>
        <dbReference type="Proteomes" id="UP000245216"/>
    </source>
</evidence>
<accession>A0A2U2BLF7</accession>
<feature type="chain" id="PRO_5015576401" evidence="2">
    <location>
        <begin position="24"/>
        <end position="324"/>
    </location>
</feature>
<dbReference type="InterPro" id="IPR005064">
    <property type="entry name" value="BUG"/>
</dbReference>
<dbReference type="SUPFAM" id="SSF53850">
    <property type="entry name" value="Periplasmic binding protein-like II"/>
    <property type="match status" value="1"/>
</dbReference>
<name>A0A2U2BLF7_ALCFA</name>
<dbReference type="PANTHER" id="PTHR42928">
    <property type="entry name" value="TRICARBOXYLATE-BINDING PROTEIN"/>
    <property type="match status" value="1"/>
</dbReference>